<keyword evidence="6" id="KW-1185">Reference proteome</keyword>
<comment type="caution">
    <text evidence="5">The sequence shown here is derived from an EMBL/GenBank/DDBJ whole genome shotgun (WGS) entry which is preliminary data.</text>
</comment>
<dbReference type="Pfam" id="PF24883">
    <property type="entry name" value="NPHP3_N"/>
    <property type="match status" value="1"/>
</dbReference>
<feature type="repeat" description="ANK" evidence="2">
    <location>
        <begin position="613"/>
        <end position="645"/>
    </location>
</feature>
<accession>A0AAJ0EL90</accession>
<evidence type="ECO:0000256" key="3">
    <source>
        <dbReference type="SAM" id="Coils"/>
    </source>
</evidence>
<dbReference type="Proteomes" id="UP001243989">
    <property type="component" value="Unassembled WGS sequence"/>
</dbReference>
<dbReference type="PANTHER" id="PTHR10039:SF16">
    <property type="entry name" value="GPI INOSITOL-DEACYLASE"/>
    <property type="match status" value="1"/>
</dbReference>
<dbReference type="InterPro" id="IPR002110">
    <property type="entry name" value="Ankyrin_rpt"/>
</dbReference>
<sequence>MAEALTIIEVALCITEVVERLCKYVSAVKSAKDDIRKLTQELLALKGAMVHFHVQNERGPDNPLHEQARAMLKMTQETLDAIRKKLGTPKTSSLGRAVQGLAWPFRQGDIETCFATIERAKTWFIMALMRDSLDTTASVLSEMQKLTALVHEDIVARKTDRMLEETADLLQWLSPVDSEDKLDKSDEAASLLDHREVGIGSQLVEDLRTYPSDEVSEESDNIGVGFHCCSLDDAASQAVPNVFGSILAQIGATNPSILDHVRPLRKSGNSLIPQNNLTVEQIYDVMGEALELYDIFYLMIDALNETSHESVIVQALLHLCSKHPNLRVLVTCTREPVQPDPSIYVRHMSTRSIDSDIEVYVENRLSTEHSFQSLSDKIRAEIKDKVVSEADGTFRWAKLCMDRLSTLRTGRDVRRVLVDIPSTLNGFYAGILTRVPDQDRIIARETLAWLCFSLRPLRLKELAEAIVLEDDDADMDDDSRLTDPSVILEICQDLAHARDHYVTLAPDSIRTFLFAAYPLLNYATDMWPIHSERFPLADEDEKLILDYFFDTKKQSHGGPFEAWVQFVLRTADLDAIRDTEPLYYAASFNMTSALQSMLRPEYNVDVNKRGGRFSSPPLFVALWRDNIEAAMLLVKAGADPDMRDTSGQTSRRLAKSRKHHGVVKLINEMIPVEALDKRASSYAPAQARLRSYRDGES</sequence>
<dbReference type="PROSITE" id="PS50088">
    <property type="entry name" value="ANK_REPEAT"/>
    <property type="match status" value="1"/>
</dbReference>
<dbReference type="RefSeq" id="XP_060449282.1">
    <property type="nucleotide sequence ID" value="XM_060587538.1"/>
</dbReference>
<evidence type="ECO:0000313" key="6">
    <source>
        <dbReference type="Proteomes" id="UP001243989"/>
    </source>
</evidence>
<keyword evidence="1" id="KW-0677">Repeat</keyword>
<evidence type="ECO:0000256" key="1">
    <source>
        <dbReference type="ARBA" id="ARBA00022737"/>
    </source>
</evidence>
<dbReference type="AlphaFoldDB" id="A0AAJ0EL90"/>
<dbReference type="SUPFAM" id="SSF48403">
    <property type="entry name" value="Ankyrin repeat"/>
    <property type="match status" value="1"/>
</dbReference>
<keyword evidence="2" id="KW-0040">ANK repeat</keyword>
<feature type="domain" description="Nephrocystin 3-like N-terminal" evidence="4">
    <location>
        <begin position="216"/>
        <end position="332"/>
    </location>
</feature>
<organism evidence="5 6">
    <name type="scientific">Colletotrichum phormii</name>
    <dbReference type="NCBI Taxonomy" id="359342"/>
    <lineage>
        <taxon>Eukaryota</taxon>
        <taxon>Fungi</taxon>
        <taxon>Dikarya</taxon>
        <taxon>Ascomycota</taxon>
        <taxon>Pezizomycotina</taxon>
        <taxon>Sordariomycetes</taxon>
        <taxon>Hypocreomycetidae</taxon>
        <taxon>Glomerellales</taxon>
        <taxon>Glomerellaceae</taxon>
        <taxon>Colletotrichum</taxon>
        <taxon>Colletotrichum acutatum species complex</taxon>
    </lineage>
</organism>
<keyword evidence="3" id="KW-0175">Coiled coil</keyword>
<evidence type="ECO:0000256" key="2">
    <source>
        <dbReference type="PROSITE-ProRule" id="PRU00023"/>
    </source>
</evidence>
<dbReference type="Gene3D" id="1.25.40.20">
    <property type="entry name" value="Ankyrin repeat-containing domain"/>
    <property type="match status" value="1"/>
</dbReference>
<name>A0AAJ0EL90_9PEZI</name>
<dbReference type="GeneID" id="85472400"/>
<evidence type="ECO:0000313" key="5">
    <source>
        <dbReference type="EMBL" id="KAK1640675.1"/>
    </source>
</evidence>
<reference evidence="5" key="1">
    <citation type="submission" date="2021-06" db="EMBL/GenBank/DDBJ databases">
        <title>Comparative genomics, transcriptomics and evolutionary studies reveal genomic signatures of adaptation to plant cell wall in hemibiotrophic fungi.</title>
        <authorList>
            <consortium name="DOE Joint Genome Institute"/>
            <person name="Baroncelli R."/>
            <person name="Diaz J.F."/>
            <person name="Benocci T."/>
            <person name="Peng M."/>
            <person name="Battaglia E."/>
            <person name="Haridas S."/>
            <person name="Andreopoulos W."/>
            <person name="Labutti K."/>
            <person name="Pangilinan J."/>
            <person name="Floch G.L."/>
            <person name="Makela M.R."/>
            <person name="Henrissat B."/>
            <person name="Grigoriev I.V."/>
            <person name="Crouch J.A."/>
            <person name="De Vries R.P."/>
            <person name="Sukno S.A."/>
            <person name="Thon M.R."/>
        </authorList>
    </citation>
    <scope>NUCLEOTIDE SEQUENCE</scope>
    <source>
        <strain evidence="5">CBS 102054</strain>
    </source>
</reference>
<dbReference type="PANTHER" id="PTHR10039">
    <property type="entry name" value="AMELOGENIN"/>
    <property type="match status" value="1"/>
</dbReference>
<gene>
    <name evidence="5" type="ORF">BDP81DRAFT_391332</name>
</gene>
<dbReference type="EMBL" id="JAHMHQ010000004">
    <property type="protein sequence ID" value="KAK1640675.1"/>
    <property type="molecule type" value="Genomic_DNA"/>
</dbReference>
<feature type="coiled-coil region" evidence="3">
    <location>
        <begin position="28"/>
        <end position="85"/>
    </location>
</feature>
<dbReference type="InterPro" id="IPR036770">
    <property type="entry name" value="Ankyrin_rpt-contain_sf"/>
</dbReference>
<proteinExistence type="predicted"/>
<evidence type="ECO:0000259" key="4">
    <source>
        <dbReference type="Pfam" id="PF24883"/>
    </source>
</evidence>
<protein>
    <submittedName>
        <fullName evidence="5">Ankyrin repeat protein</fullName>
    </submittedName>
</protein>
<dbReference type="InterPro" id="IPR056884">
    <property type="entry name" value="NPHP3-like_N"/>
</dbReference>